<name>A0ABV4WMI0_9CYAN</name>
<evidence type="ECO:0000256" key="1">
    <source>
        <dbReference type="SAM" id="Coils"/>
    </source>
</evidence>
<dbReference type="InterPro" id="IPR040003">
    <property type="entry name" value="PG18-like"/>
</dbReference>
<dbReference type="Pfam" id="PF20711">
    <property type="entry name" value="DUF6825"/>
    <property type="match status" value="1"/>
</dbReference>
<dbReference type="RefSeq" id="WP_413278690.1">
    <property type="nucleotide sequence ID" value="NZ_JBHFNT010000147.1"/>
</dbReference>
<dbReference type="EMBL" id="JBHFNT010000147">
    <property type="protein sequence ID" value="MFB2836303.1"/>
    <property type="molecule type" value="Genomic_DNA"/>
</dbReference>
<evidence type="ECO:0000313" key="2">
    <source>
        <dbReference type="EMBL" id="MFB2836303.1"/>
    </source>
</evidence>
<evidence type="ECO:0000313" key="3">
    <source>
        <dbReference type="Proteomes" id="UP001576780"/>
    </source>
</evidence>
<accession>A0ABV4WMI0</accession>
<organism evidence="2 3">
    <name type="scientific">Floridaenema evergladense BLCC-F167</name>
    <dbReference type="NCBI Taxonomy" id="3153639"/>
    <lineage>
        <taxon>Bacteria</taxon>
        <taxon>Bacillati</taxon>
        <taxon>Cyanobacteriota</taxon>
        <taxon>Cyanophyceae</taxon>
        <taxon>Oscillatoriophycideae</taxon>
        <taxon>Aerosakkonematales</taxon>
        <taxon>Aerosakkonemataceae</taxon>
        <taxon>Floridanema</taxon>
        <taxon>Floridanema evergladense</taxon>
    </lineage>
</organism>
<dbReference type="PANTHER" id="PTHR35745">
    <property type="entry name" value="BNACNNG14650D PROTEIN"/>
    <property type="match status" value="1"/>
</dbReference>
<dbReference type="PANTHER" id="PTHR35745:SF1">
    <property type="entry name" value="OS04G0513000 PROTEIN"/>
    <property type="match status" value="1"/>
</dbReference>
<comment type="caution">
    <text evidence="2">The sequence shown here is derived from an EMBL/GenBank/DDBJ whole genome shotgun (WGS) entry which is preliminary data.</text>
</comment>
<feature type="coiled-coil region" evidence="1">
    <location>
        <begin position="39"/>
        <end position="109"/>
    </location>
</feature>
<dbReference type="Proteomes" id="UP001576780">
    <property type="component" value="Unassembled WGS sequence"/>
</dbReference>
<reference evidence="2 3" key="1">
    <citation type="submission" date="2024-09" db="EMBL/GenBank/DDBJ databases">
        <title>Floridaenema gen nov. (Aerosakkonemataceae, Aerosakkonematales ord. nov., Cyanobacteria) from benthic tropical and subtropical fresh waters, with the description of four new species.</title>
        <authorList>
            <person name="Moretto J.A."/>
            <person name="Berthold D.E."/>
            <person name="Lefler F.W."/>
            <person name="Huang I.-S."/>
            <person name="Laughinghouse H. IV."/>
        </authorList>
    </citation>
    <scope>NUCLEOTIDE SEQUENCE [LARGE SCALE GENOMIC DNA]</scope>
    <source>
        <strain evidence="2 3">BLCC-F167</strain>
    </source>
</reference>
<sequence>MSNPLIQAFFVGRAVAETLNQQVESALTNFMSEVGKFDAEQRENLRQFTQQVLERARREEELSMQGRSSGYTSSYSSGFNQEQDLQAMIDELRAEVAELRAELQRYRINRSV</sequence>
<gene>
    <name evidence="2" type="ORF">ACE1CA_17355</name>
</gene>
<protein>
    <submittedName>
        <fullName evidence="2">DUF6825 family protein</fullName>
    </submittedName>
</protein>
<keyword evidence="1" id="KW-0175">Coiled coil</keyword>
<keyword evidence="3" id="KW-1185">Reference proteome</keyword>
<proteinExistence type="predicted"/>